<gene>
    <name evidence="1" type="ORF">JOB18_037877</name>
</gene>
<name>A0AAV6SM24_SOLSE</name>
<dbReference type="PANTHER" id="PTHR37162:SF1">
    <property type="entry name" value="BED-TYPE DOMAIN-CONTAINING PROTEIN"/>
    <property type="match status" value="1"/>
</dbReference>
<dbReference type="Proteomes" id="UP000693946">
    <property type="component" value="Linkage Group LG12"/>
</dbReference>
<evidence type="ECO:0000313" key="2">
    <source>
        <dbReference type="Proteomes" id="UP000693946"/>
    </source>
</evidence>
<dbReference type="AlphaFoldDB" id="A0AAV6SM24"/>
<organism evidence="1 2">
    <name type="scientific">Solea senegalensis</name>
    <name type="common">Senegalese sole</name>
    <dbReference type="NCBI Taxonomy" id="28829"/>
    <lineage>
        <taxon>Eukaryota</taxon>
        <taxon>Metazoa</taxon>
        <taxon>Chordata</taxon>
        <taxon>Craniata</taxon>
        <taxon>Vertebrata</taxon>
        <taxon>Euteleostomi</taxon>
        <taxon>Actinopterygii</taxon>
        <taxon>Neopterygii</taxon>
        <taxon>Teleostei</taxon>
        <taxon>Neoteleostei</taxon>
        <taxon>Acanthomorphata</taxon>
        <taxon>Carangaria</taxon>
        <taxon>Pleuronectiformes</taxon>
        <taxon>Pleuronectoidei</taxon>
        <taxon>Soleidae</taxon>
        <taxon>Solea</taxon>
    </lineage>
</organism>
<keyword evidence="2" id="KW-1185">Reference proteome</keyword>
<dbReference type="PANTHER" id="PTHR37162">
    <property type="entry name" value="HAT FAMILY DIMERISATION DOMAINCONTAINING PROTEIN-RELATED"/>
    <property type="match status" value="1"/>
</dbReference>
<proteinExistence type="predicted"/>
<comment type="caution">
    <text evidence="1">The sequence shown here is derived from an EMBL/GenBank/DDBJ whole genome shotgun (WGS) entry which is preliminary data.</text>
</comment>
<reference evidence="1 2" key="1">
    <citation type="journal article" date="2021" name="Sci. Rep.">
        <title>Chromosome anchoring in Senegalese sole (Solea senegalensis) reveals sex-associated markers and genome rearrangements in flatfish.</title>
        <authorList>
            <person name="Guerrero-Cozar I."/>
            <person name="Gomez-Garrido J."/>
            <person name="Berbel C."/>
            <person name="Martinez-Blanch J.F."/>
            <person name="Alioto T."/>
            <person name="Claros M.G."/>
            <person name="Gagnaire P.A."/>
            <person name="Manchado M."/>
        </authorList>
    </citation>
    <scope>NUCLEOTIDE SEQUENCE [LARGE SCALE GENOMIC DNA]</scope>
    <source>
        <strain evidence="1">Sse05_10M</strain>
    </source>
</reference>
<protein>
    <submittedName>
        <fullName evidence="1">SCAN domain-containing 3</fullName>
    </submittedName>
</protein>
<evidence type="ECO:0000313" key="1">
    <source>
        <dbReference type="EMBL" id="KAG7518589.1"/>
    </source>
</evidence>
<dbReference type="EMBL" id="JAGKHQ010000004">
    <property type="protein sequence ID" value="KAG7518589.1"/>
    <property type="molecule type" value="Genomic_DNA"/>
</dbReference>
<sequence length="741" mass="83726">MNYSEQQFAEHPPVPIHCCSIAHISMCPLKKNTHLTNAVRQDLTSDIGPAAIDTLSNKPLISRSVQSEVGPLVYFKGHELVCKIVAGHFDPDPFMWLSSSIMPKWGKYKKCYRNEWETDPELKTWIAAVTGDDSKARCKYCNTEIRAQLNDLKEHGATKKHKSCCAPSVKSFAVPVGSGVGQNTVKDDQKRRELRIATYVACHTSINAVQDLSDILQEEMGAFKMHRTKCTAVITSVLAPHFREELKADIGESPYSLYLDETTDISVNKLLCICVKYRSQKYNRFVSTYLGLVNLLTADAQGISDAIVSFLSECGLDIKNMVGIATDGASVMVGKNHSVFTLLKQKQPSLQLIRCVCHSLDIVAHKAMQLLPSNLDYMIRETYNWFAHSAKRQSDYSSVYKTINDGGCPLKFISPSSTRWLVISDCIERILEQEDALKLHFSLVSIAEHCYAARLLNEMYSDKSNSLYMHFLRPVLMEIKTVNKYFQLETGDTLGVFRDLDRLYMSTLRRIVKPSVLRMNNDSHLRELDLKSSSLYLSHQDADLGSLFQQQLDASTLAPELKDRISARCFDFLKEVLVQYQMRLPASMEMLRKLELFCPTLVMSKIDRPGVKDLPAEFFSCSVDILESQWRNIALAGFSSNRAIDAFWLEVEAFQDAGGNQCFKDLALGVIRLLTLPISNAHVERAFSQVTLLKDDTRNRMRLRLLSSLMEVRSGLSRNGLTSATFKPPRQLLARFDSSMY</sequence>
<accession>A0AAV6SM24</accession>